<evidence type="ECO:0000313" key="4">
    <source>
        <dbReference type="EMBL" id="RIE14136.1"/>
    </source>
</evidence>
<comment type="caution">
    <text evidence="4">The sequence shown here is derived from an EMBL/GenBank/DDBJ whole genome shotgun (WGS) entry which is preliminary data.</text>
</comment>
<dbReference type="EMBL" id="QXIX01000030">
    <property type="protein sequence ID" value="RIE14401.1"/>
    <property type="molecule type" value="Genomic_DNA"/>
</dbReference>
<sequence length="460" mass="47881">MKSAKVYVGGMHCDACSTLITSQFKKVAGVRGVKVNLGAQTAEIYYDNPALSVAALRARAEKYGYTVSTSRPAATRQKSIPLWQWTVAVLIAGGMVKLFTLLQSSGLMSALGTTSAGASYGVALLVGVVASLSTCLAVVGAIVIAFAETYQAAPGESAASAVVRPNVLFHLGRIATFAVLGGFLGLIGGELSLTGRFMSVLTMAVAVIMLLLGLNILGFAPSLTRLGIKMPARLTAGMDRMKTSRSPVMPLALGGLTFFLPCGFTQSMQIMALGSGSIVRGALIMGLFAIGTLPVLFTAGITASWTRQHKVVIVQKAAGFLVIAFALFTLSSGARLFGFTGRVTPGTTATTQTTTTPPATTPPATTPPTTTSTTSQRIEMHVTYSGFDPAVLHVKKGAPVTFAVFGDQVSGCTSRIIIPSLNISMDVGPGENDITFTPTTTGRIPYSCWMGMVRGTIIVD</sequence>
<dbReference type="Pfam" id="PF00403">
    <property type="entry name" value="HMA"/>
    <property type="match status" value="1"/>
</dbReference>
<dbReference type="Pfam" id="PF13473">
    <property type="entry name" value="Cupredoxin_1"/>
    <property type="match status" value="1"/>
</dbReference>
<feature type="region of interest" description="Disordered" evidence="1">
    <location>
        <begin position="347"/>
        <end position="374"/>
    </location>
</feature>
<name>A0A398DES7_9BACT</name>
<dbReference type="CDD" id="cd00371">
    <property type="entry name" value="HMA"/>
    <property type="match status" value="1"/>
</dbReference>
<feature type="transmembrane region" description="Helical" evidence="2">
    <location>
        <begin position="282"/>
        <end position="305"/>
    </location>
</feature>
<dbReference type="PROSITE" id="PS50846">
    <property type="entry name" value="HMA_2"/>
    <property type="match status" value="1"/>
</dbReference>
<dbReference type="Gene3D" id="2.60.40.420">
    <property type="entry name" value="Cupredoxins - blue copper proteins"/>
    <property type="match status" value="1"/>
</dbReference>
<dbReference type="SUPFAM" id="SSF55008">
    <property type="entry name" value="HMA, heavy metal-associated domain"/>
    <property type="match status" value="1"/>
</dbReference>
<feature type="transmembrane region" description="Helical" evidence="2">
    <location>
        <begin position="248"/>
        <end position="270"/>
    </location>
</feature>
<organism evidence="4 7">
    <name type="scientific">Candidatus Cryosericum hinesii</name>
    <dbReference type="NCBI Taxonomy" id="2290915"/>
    <lineage>
        <taxon>Bacteria</taxon>
        <taxon>Pseudomonadati</taxon>
        <taxon>Caldisericota/Cryosericota group</taxon>
        <taxon>Candidatus Cryosericota</taxon>
        <taxon>Candidatus Cryosericia</taxon>
        <taxon>Candidatus Cryosericales</taxon>
        <taxon>Candidatus Cryosericaceae</taxon>
        <taxon>Candidatus Cryosericum</taxon>
    </lineage>
</organism>
<dbReference type="PANTHER" id="PTHR42208">
    <property type="entry name" value="HEAVY METAL TRANSPORTER-RELATED"/>
    <property type="match status" value="1"/>
</dbReference>
<feature type="compositionally biased region" description="Low complexity" evidence="1">
    <location>
        <begin position="347"/>
        <end position="358"/>
    </location>
</feature>
<feature type="transmembrane region" description="Helical" evidence="2">
    <location>
        <begin position="317"/>
        <end position="337"/>
    </location>
</feature>
<dbReference type="GO" id="GO:0046872">
    <property type="term" value="F:metal ion binding"/>
    <property type="evidence" value="ECO:0007669"/>
    <property type="project" value="InterPro"/>
</dbReference>
<dbReference type="AlphaFoldDB" id="A0A398DES7"/>
<evidence type="ECO:0000313" key="5">
    <source>
        <dbReference type="EMBL" id="RIE14401.1"/>
    </source>
</evidence>
<evidence type="ECO:0000313" key="7">
    <source>
        <dbReference type="Proteomes" id="UP000266042"/>
    </source>
</evidence>
<feature type="transmembrane region" description="Helical" evidence="2">
    <location>
        <begin position="122"/>
        <end position="146"/>
    </location>
</feature>
<dbReference type="Gene3D" id="3.30.70.100">
    <property type="match status" value="1"/>
</dbReference>
<dbReference type="Pfam" id="PF13386">
    <property type="entry name" value="DsbD_2"/>
    <property type="match status" value="1"/>
</dbReference>
<keyword evidence="6" id="KW-1185">Reference proteome</keyword>
<dbReference type="Proteomes" id="UP000265724">
    <property type="component" value="Unassembled WGS sequence"/>
</dbReference>
<dbReference type="SUPFAM" id="SSF49503">
    <property type="entry name" value="Cupredoxins"/>
    <property type="match status" value="1"/>
</dbReference>
<feature type="domain" description="HMA" evidence="3">
    <location>
        <begin position="2"/>
        <end position="68"/>
    </location>
</feature>
<evidence type="ECO:0000256" key="2">
    <source>
        <dbReference type="SAM" id="Phobius"/>
    </source>
</evidence>
<keyword evidence="2" id="KW-1133">Transmembrane helix</keyword>
<dbReference type="InterPro" id="IPR008972">
    <property type="entry name" value="Cupredoxin"/>
</dbReference>
<keyword evidence="2" id="KW-0812">Transmembrane</keyword>
<gene>
    <name evidence="5" type="ORF">SMC2_03385</name>
    <name evidence="4" type="ORF">SMC3_02440</name>
</gene>
<feature type="transmembrane region" description="Helical" evidence="2">
    <location>
        <begin position="200"/>
        <end position="220"/>
    </location>
</feature>
<reference evidence="6 7" key="1">
    <citation type="submission" date="2018-09" db="EMBL/GenBank/DDBJ databases">
        <title>Discovery and Ecogenomic Context for Candidatus Cryosericales, a Global Caldiserica Order Active in Thawing Permafrost.</title>
        <authorList>
            <person name="Martinez M.A."/>
            <person name="Woodcroft B.J."/>
            <person name="Ignacio Espinoza J.C."/>
            <person name="Zayed A."/>
            <person name="Singleton C.M."/>
            <person name="Boyd J."/>
            <person name="Li Y.-F."/>
            <person name="Purvine S."/>
            <person name="Maughan H."/>
            <person name="Hodgkins S.B."/>
            <person name="Anderson D."/>
            <person name="Sederholm M."/>
            <person name="Temperton B."/>
            <person name="Saleska S.R."/>
            <person name="Tyson G.W."/>
            <person name="Rich V.I."/>
        </authorList>
    </citation>
    <scope>NUCLEOTIDE SEQUENCE [LARGE SCALE GENOMIC DNA]</scope>
    <source>
        <strain evidence="5 6">SMC2</strain>
        <strain evidence="4 7">SMC3</strain>
    </source>
</reference>
<dbReference type="InterPro" id="IPR036163">
    <property type="entry name" value="HMA_dom_sf"/>
</dbReference>
<dbReference type="InterPro" id="IPR028096">
    <property type="entry name" value="EfeO_Cupredoxin"/>
</dbReference>
<feature type="transmembrane region" description="Helical" evidence="2">
    <location>
        <begin position="82"/>
        <end position="102"/>
    </location>
</feature>
<proteinExistence type="predicted"/>
<dbReference type="Proteomes" id="UP000266042">
    <property type="component" value="Unassembled WGS sequence"/>
</dbReference>
<keyword evidence="2" id="KW-0472">Membrane</keyword>
<dbReference type="RefSeq" id="WP_119088259.1">
    <property type="nucleotide sequence ID" value="NZ_QXIV01000059.1"/>
</dbReference>
<dbReference type="InterPro" id="IPR039447">
    <property type="entry name" value="UreH-like_TM_dom"/>
</dbReference>
<evidence type="ECO:0000313" key="6">
    <source>
        <dbReference type="Proteomes" id="UP000265724"/>
    </source>
</evidence>
<evidence type="ECO:0000256" key="1">
    <source>
        <dbReference type="SAM" id="MobiDB-lite"/>
    </source>
</evidence>
<protein>
    <recommendedName>
        <fullName evidence="3">HMA domain-containing protein</fullName>
    </recommendedName>
</protein>
<dbReference type="InterPro" id="IPR006121">
    <property type="entry name" value="HMA_dom"/>
</dbReference>
<accession>A0A398DES7</accession>
<dbReference type="PANTHER" id="PTHR42208:SF1">
    <property type="entry name" value="HEAVY METAL TRANSPORTER"/>
    <property type="match status" value="1"/>
</dbReference>
<evidence type="ECO:0000259" key="3">
    <source>
        <dbReference type="PROSITE" id="PS50846"/>
    </source>
</evidence>
<feature type="transmembrane region" description="Helical" evidence="2">
    <location>
        <begin position="167"/>
        <end position="188"/>
    </location>
</feature>
<dbReference type="EMBL" id="QXIW01000014">
    <property type="protein sequence ID" value="RIE14136.1"/>
    <property type="molecule type" value="Genomic_DNA"/>
</dbReference>